<evidence type="ECO:0000313" key="8">
    <source>
        <dbReference type="Proteomes" id="UP001497525"/>
    </source>
</evidence>
<evidence type="ECO:0000256" key="5">
    <source>
        <dbReference type="ARBA" id="ARBA00023157"/>
    </source>
</evidence>
<organism evidence="7 8">
    <name type="scientific">Calicophoron daubneyi</name>
    <name type="common">Rumen fluke</name>
    <name type="synonym">Paramphistomum daubneyi</name>
    <dbReference type="NCBI Taxonomy" id="300641"/>
    <lineage>
        <taxon>Eukaryota</taxon>
        <taxon>Metazoa</taxon>
        <taxon>Spiralia</taxon>
        <taxon>Lophotrochozoa</taxon>
        <taxon>Platyhelminthes</taxon>
        <taxon>Trematoda</taxon>
        <taxon>Digenea</taxon>
        <taxon>Plagiorchiida</taxon>
        <taxon>Pronocephalata</taxon>
        <taxon>Paramphistomoidea</taxon>
        <taxon>Paramphistomidae</taxon>
        <taxon>Calicophoron</taxon>
    </lineage>
</organism>
<evidence type="ECO:0000259" key="6">
    <source>
        <dbReference type="Pfam" id="PF11703"/>
    </source>
</evidence>
<dbReference type="Pfam" id="PF11703">
    <property type="entry name" value="UPF0506"/>
    <property type="match status" value="1"/>
</dbReference>
<dbReference type="InterPro" id="IPR021712">
    <property type="entry name" value="UPF0506"/>
</dbReference>
<dbReference type="GO" id="GO:0005576">
    <property type="term" value="C:extracellular region"/>
    <property type="evidence" value="ECO:0007669"/>
    <property type="project" value="UniProtKB-SubCell"/>
</dbReference>
<feature type="domain" description="UPF0506" evidence="6">
    <location>
        <begin position="23"/>
        <end position="80"/>
    </location>
</feature>
<gene>
    <name evidence="7" type="ORF">CDAUBV1_LOCUS3773</name>
</gene>
<keyword evidence="2" id="KW-0964">Secreted</keyword>
<comment type="caution">
    <text evidence="7">The sequence shown here is derived from an EMBL/GenBank/DDBJ whole genome shotgun (WGS) entry which is preliminary data.</text>
</comment>
<evidence type="ECO:0000313" key="7">
    <source>
        <dbReference type="EMBL" id="CAL5131351.1"/>
    </source>
</evidence>
<dbReference type="Proteomes" id="UP001497525">
    <property type="component" value="Unassembled WGS sequence"/>
</dbReference>
<dbReference type="EMBL" id="CAXLJL010000090">
    <property type="protein sequence ID" value="CAL5131351.1"/>
    <property type="molecule type" value="Genomic_DNA"/>
</dbReference>
<dbReference type="AlphaFoldDB" id="A0AAV2T5B4"/>
<evidence type="ECO:0000256" key="4">
    <source>
        <dbReference type="ARBA" id="ARBA00022854"/>
    </source>
</evidence>
<evidence type="ECO:0000256" key="2">
    <source>
        <dbReference type="ARBA" id="ARBA00022525"/>
    </source>
</evidence>
<evidence type="ECO:0000256" key="3">
    <source>
        <dbReference type="ARBA" id="ARBA00022729"/>
    </source>
</evidence>
<keyword evidence="3" id="KW-0732">Signal</keyword>
<name>A0AAV2T5B4_CALDB</name>
<protein>
    <recommendedName>
        <fullName evidence="6">UPF0506 domain-containing protein</fullName>
    </recommendedName>
</protein>
<comment type="subcellular location">
    <subcellularLocation>
        <location evidence="1">Secreted</location>
    </subcellularLocation>
</comment>
<accession>A0AAV2T5B4</accession>
<sequence length="87" mass="10224">MIFWLLLFVQAALTASPQSLGRCRDLGEPCSKTPWSRCCGSYVCLLESFWHGRCVECYERGQRCLRDRDCCTEYCHLFRCRRKEDSS</sequence>
<keyword evidence="4" id="KW-0960">Knottin</keyword>
<reference evidence="7" key="1">
    <citation type="submission" date="2024-06" db="EMBL/GenBank/DDBJ databases">
        <authorList>
            <person name="Liu X."/>
            <person name="Lenzi L."/>
            <person name="Haldenby T S."/>
            <person name="Uol C."/>
        </authorList>
    </citation>
    <scope>NUCLEOTIDE SEQUENCE</scope>
</reference>
<proteinExistence type="predicted"/>
<evidence type="ECO:0000256" key="1">
    <source>
        <dbReference type="ARBA" id="ARBA00004613"/>
    </source>
</evidence>
<keyword evidence="5" id="KW-1015">Disulfide bond</keyword>